<name>A0A8K0L488_9PEZI</name>
<dbReference type="OrthoDB" id="4094614at2759"/>
<accession>A0A8K0L488</accession>
<feature type="compositionally biased region" description="Low complexity" evidence="1">
    <location>
        <begin position="153"/>
        <end position="164"/>
    </location>
</feature>
<evidence type="ECO:0000256" key="2">
    <source>
        <dbReference type="SAM" id="SignalP"/>
    </source>
</evidence>
<feature type="chain" id="PRO_5035436309" evidence="2">
    <location>
        <begin position="17"/>
        <end position="209"/>
    </location>
</feature>
<dbReference type="GO" id="GO:0005199">
    <property type="term" value="F:structural constituent of cell wall"/>
    <property type="evidence" value="ECO:0007669"/>
    <property type="project" value="InterPro"/>
</dbReference>
<dbReference type="EMBL" id="JAESVG020000003">
    <property type="protein sequence ID" value="KAG8628625.1"/>
    <property type="molecule type" value="Genomic_DNA"/>
</dbReference>
<evidence type="ECO:0000256" key="1">
    <source>
        <dbReference type="SAM" id="MobiDB-lite"/>
    </source>
</evidence>
<protein>
    <submittedName>
        <fullName evidence="3">Uncharacterized protein</fullName>
    </submittedName>
</protein>
<evidence type="ECO:0000313" key="4">
    <source>
        <dbReference type="Proteomes" id="UP000809789"/>
    </source>
</evidence>
<evidence type="ECO:0000313" key="3">
    <source>
        <dbReference type="EMBL" id="KAG8628625.1"/>
    </source>
</evidence>
<dbReference type="PANTHER" id="PTHR35523">
    <property type="entry name" value="CELL WALL PROTEIN SED1"/>
    <property type="match status" value="1"/>
</dbReference>
<feature type="region of interest" description="Disordered" evidence="1">
    <location>
        <begin position="153"/>
        <end position="172"/>
    </location>
</feature>
<dbReference type="Proteomes" id="UP000809789">
    <property type="component" value="Unassembled WGS sequence"/>
</dbReference>
<keyword evidence="4" id="KW-1185">Reference proteome</keyword>
<reference evidence="3" key="1">
    <citation type="submission" date="2021-07" db="EMBL/GenBank/DDBJ databases">
        <title>Elsinoe batatas strain:CRI-CJ2 Genome sequencing and assembly.</title>
        <authorList>
            <person name="Huang L."/>
        </authorList>
    </citation>
    <scope>NUCLEOTIDE SEQUENCE</scope>
    <source>
        <strain evidence="3">CRI-CJ2</strain>
    </source>
</reference>
<organism evidence="3 4">
    <name type="scientific">Elsinoe batatas</name>
    <dbReference type="NCBI Taxonomy" id="2601811"/>
    <lineage>
        <taxon>Eukaryota</taxon>
        <taxon>Fungi</taxon>
        <taxon>Dikarya</taxon>
        <taxon>Ascomycota</taxon>
        <taxon>Pezizomycotina</taxon>
        <taxon>Dothideomycetes</taxon>
        <taxon>Dothideomycetidae</taxon>
        <taxon>Myriangiales</taxon>
        <taxon>Elsinoaceae</taxon>
        <taxon>Elsinoe</taxon>
    </lineage>
</organism>
<dbReference type="AlphaFoldDB" id="A0A8K0L488"/>
<dbReference type="GO" id="GO:0031505">
    <property type="term" value="P:fungal-type cell wall organization"/>
    <property type="evidence" value="ECO:0007669"/>
    <property type="project" value="InterPro"/>
</dbReference>
<keyword evidence="2" id="KW-0732">Signal</keyword>
<dbReference type="InterPro" id="IPR038843">
    <property type="entry name" value="Sed1/Spi1"/>
</dbReference>
<proteinExistence type="predicted"/>
<gene>
    <name evidence="3" type="ORF">KVT40_002490</name>
</gene>
<sequence length="209" mass="21026">MQSFAAILALAGLVAAQNAQPSGGVVSPNVASCTSNYQICTSSGTSAATCEAQRSACQTSCTTKYDTCRVPGPQGSANQAQCFADYAGCLGFNPNDANRTVSVTQVVQSFTTFCPGPTTLVYNGQSYVATGPTVLTVTNCPCTVTRAVSSAPPAATTPATTPATNFVPSGTTNSTPPYTPAVFKGESNRMVAAGLSFAAAGAGALAFFL</sequence>
<feature type="signal peptide" evidence="2">
    <location>
        <begin position="1"/>
        <end position="16"/>
    </location>
</feature>
<dbReference type="PANTHER" id="PTHR35523:SF1">
    <property type="entry name" value="CELL WALL PROTEIN SED1"/>
    <property type="match status" value="1"/>
</dbReference>
<dbReference type="GO" id="GO:0009277">
    <property type="term" value="C:fungal-type cell wall"/>
    <property type="evidence" value="ECO:0007669"/>
    <property type="project" value="TreeGrafter"/>
</dbReference>
<comment type="caution">
    <text evidence="3">The sequence shown here is derived from an EMBL/GenBank/DDBJ whole genome shotgun (WGS) entry which is preliminary data.</text>
</comment>